<feature type="non-terminal residue" evidence="2">
    <location>
        <position position="1"/>
    </location>
</feature>
<gene>
    <name evidence="2" type="ORF">PCOR1329_LOCUS10738</name>
</gene>
<organism evidence="2 3">
    <name type="scientific">Prorocentrum cordatum</name>
    <dbReference type="NCBI Taxonomy" id="2364126"/>
    <lineage>
        <taxon>Eukaryota</taxon>
        <taxon>Sar</taxon>
        <taxon>Alveolata</taxon>
        <taxon>Dinophyceae</taxon>
        <taxon>Prorocentrales</taxon>
        <taxon>Prorocentraceae</taxon>
        <taxon>Prorocentrum</taxon>
    </lineage>
</organism>
<name>A0ABN9QJL9_9DINO</name>
<feature type="compositionally biased region" description="Basic and acidic residues" evidence="1">
    <location>
        <begin position="29"/>
        <end position="39"/>
    </location>
</feature>
<feature type="compositionally biased region" description="Low complexity" evidence="1">
    <location>
        <begin position="1080"/>
        <end position="1100"/>
    </location>
</feature>
<feature type="region of interest" description="Disordered" evidence="1">
    <location>
        <begin position="1"/>
        <end position="42"/>
    </location>
</feature>
<feature type="region of interest" description="Disordered" evidence="1">
    <location>
        <begin position="1074"/>
        <end position="1120"/>
    </location>
</feature>
<evidence type="ECO:0000313" key="2">
    <source>
        <dbReference type="EMBL" id="CAK0803635.1"/>
    </source>
</evidence>
<keyword evidence="3" id="KW-1185">Reference proteome</keyword>
<protein>
    <submittedName>
        <fullName evidence="2">Uncharacterized protein</fullName>
    </submittedName>
</protein>
<feature type="region of interest" description="Disordered" evidence="1">
    <location>
        <begin position="222"/>
        <end position="270"/>
    </location>
</feature>
<accession>A0ABN9QJL9</accession>
<feature type="compositionally biased region" description="Basic and acidic residues" evidence="1">
    <location>
        <begin position="9"/>
        <end position="22"/>
    </location>
</feature>
<dbReference type="EMBL" id="CAUYUJ010003055">
    <property type="protein sequence ID" value="CAK0803635.1"/>
    <property type="molecule type" value="Genomic_DNA"/>
</dbReference>
<proteinExistence type="predicted"/>
<feature type="region of interest" description="Disordered" evidence="1">
    <location>
        <begin position="124"/>
        <end position="143"/>
    </location>
</feature>
<evidence type="ECO:0000256" key="1">
    <source>
        <dbReference type="SAM" id="MobiDB-lite"/>
    </source>
</evidence>
<sequence length="1120" mass="121036">IALNAEMAKGPKVEEKQQDFRRNKVRGLGKHEKSEKVDLTTRTTSNVKGQQNEEFIEGTFHELWAFVRKNRLPFEECPENAEAAIAFVESKYGHLKFGTDMEGNPGFEAIDQAAGTHRFKRARTERDELRKDTGHQSKEDAKNHFDQVAGKHGLGDLLGGRACEVPIEAPELSDLRDEECARSAALAELVARRRVGKQAPQGAEPRVPDVVSRAGRAASYAASRLSARSPSPPATPALAFGRGSGRASAKLPAEEPETADKGSKGRRRRGATEIAIEEGHTKAKQIDRDFDFDSQWSGTLRKRDFDSKLQQIEKVARKLGGLVQVEEAQKLANHLVEAASHITTRRAVFEGVKTNPVPFILKAAPDTAQAVVVFRQGDHATVARILTAEFQKIVDRITLEDESYVRGFCLGVAANPSHGDAEAEGVGLSLGLLKCPEAVAQAQQALVMSLVEKMWRQTEAATIVRVGQRIKGFIAGLPCEIAEHDVRAKGTFGQGWSAQAWADLSLFVFGSLVLQAISSGAQPSRSFKKKAAQYVTHKMKFSTRHRSYLKVCHGAHAHHGKDAWCWMEEQFSEGQSRAALVSAAADTEISAAIERLVQHAMTDGDMDEAFDDLCDFNNDPDMSQKLASFGMNYGDGGGADDAEDKRRAEQCASLAKATLQVIDHVLSSSDGHATFMTSVANGALLQAEAEADGSGGDGGNDEEHGIPGMNTVAWQSEALGLLVNFKTPADKCIAEAKALTDLHCHVNLRCAQGDPTHSEESIVAAVRARGQLYHDEKKIEISKETFPSEHPGSELVTFVTKVRASQRVAHNLVGLLETAVGKGKFVATILREHEDQVDFMPPALAPIMAAGRAMARLEEAHGRVLDGKLLGGILEIAQVLDGAHQANAQAPKTVSLRSGFGDKTDRMKMEWYQAFQVGISKVRILEEAIANYNKLFGSVLAGVAKWDFSHCPWAFADPAPDDAQRVAKTAEAGIVSFPTTKQNLQRAAEHNSWNDNVDHRKNFADLLEKLPKAEEAVKQLAQDLSNVALAVQIVGKEGNPTYEKAVGGTLKRVTQHLKVQESDLHQNIRNKLRAGEQKPAEAPAASGAGAVAPAAAAAAGLGKGAAPGGMPALKKRKKGA</sequence>
<evidence type="ECO:0000313" key="3">
    <source>
        <dbReference type="Proteomes" id="UP001189429"/>
    </source>
</evidence>
<reference evidence="2" key="1">
    <citation type="submission" date="2023-10" db="EMBL/GenBank/DDBJ databases">
        <authorList>
            <person name="Chen Y."/>
            <person name="Shah S."/>
            <person name="Dougan E. K."/>
            <person name="Thang M."/>
            <person name="Chan C."/>
        </authorList>
    </citation>
    <scope>NUCLEOTIDE SEQUENCE [LARGE SCALE GENOMIC DNA]</scope>
</reference>
<dbReference type="Proteomes" id="UP001189429">
    <property type="component" value="Unassembled WGS sequence"/>
</dbReference>
<comment type="caution">
    <text evidence="2">The sequence shown here is derived from an EMBL/GenBank/DDBJ whole genome shotgun (WGS) entry which is preliminary data.</text>
</comment>